<protein>
    <submittedName>
        <fullName evidence="4">CAP domain-containing protein</fullName>
    </submittedName>
</protein>
<feature type="compositionally biased region" description="Polar residues" evidence="1">
    <location>
        <begin position="41"/>
        <end position="56"/>
    </location>
</feature>
<sequence>MKRIAQVKMIFISFFLILLTACGGNNDANEAQNTNNDNENKSAGVQQHKNSDNRTTAIKKANNGYITIEPSRTSTPSKHGAHTNNFPDGAKYRLIQKRIVVQPNGQQMNDQFMPSQPGRQLNRQAPPPPQTEMEPTRTQPQKQAPAKNNTNANTNQPATGASQFEAKVIELTNAQRSKNGLPALKTDSALSKVARAKSTDMQQKNYFSHTSPTYGSPFDMMKQFGVTYRTAGENIAKGQPSPEQVVNAWMNSAGHRKNILSKDFTHIGVGHTSNGNYWTQEFIGK</sequence>
<dbReference type="NCBIfam" id="TIGR02909">
    <property type="entry name" value="spore_YkwD"/>
    <property type="match status" value="1"/>
</dbReference>
<keyword evidence="5" id="KW-1185">Reference proteome</keyword>
<reference evidence="4" key="1">
    <citation type="submission" date="2022-02" db="EMBL/GenBank/DDBJ databases">
        <title>Fredinandcohnia quinoae sp. nov. isolated from Chenopodium quinoa seeds.</title>
        <authorList>
            <person name="Saati-Santamaria Z."/>
            <person name="Flores-Felix J.D."/>
            <person name="Igual J.M."/>
            <person name="Velazquez E."/>
            <person name="Garcia-Fraile P."/>
            <person name="Martinez-Molina E."/>
        </authorList>
    </citation>
    <scope>NUCLEOTIDE SEQUENCE</scope>
    <source>
        <strain evidence="4">SECRCQ15</strain>
    </source>
</reference>
<feature type="domain" description="SCP" evidence="3">
    <location>
        <begin position="170"/>
        <end position="282"/>
    </location>
</feature>
<dbReference type="Proteomes" id="UP001431131">
    <property type="component" value="Unassembled WGS sequence"/>
</dbReference>
<dbReference type="InterPro" id="IPR014044">
    <property type="entry name" value="CAP_dom"/>
</dbReference>
<dbReference type="AlphaFoldDB" id="A0AAW5ECV4"/>
<evidence type="ECO:0000259" key="3">
    <source>
        <dbReference type="Pfam" id="PF00188"/>
    </source>
</evidence>
<keyword evidence="2" id="KW-0732">Signal</keyword>
<feature type="chain" id="PRO_5043554511" evidence="2">
    <location>
        <begin position="24"/>
        <end position="285"/>
    </location>
</feature>
<name>A0AAW5ECV4_9BACI</name>
<dbReference type="CDD" id="cd05379">
    <property type="entry name" value="CAP_bacterial"/>
    <property type="match status" value="1"/>
</dbReference>
<dbReference type="EMBL" id="JAKTTI010000037">
    <property type="protein sequence ID" value="MCH1627281.1"/>
    <property type="molecule type" value="Genomic_DNA"/>
</dbReference>
<feature type="compositionally biased region" description="Low complexity" evidence="1">
    <location>
        <begin position="141"/>
        <end position="158"/>
    </location>
</feature>
<dbReference type="InterPro" id="IPR014258">
    <property type="entry name" value="CAP_domain_YkwD-like"/>
</dbReference>
<evidence type="ECO:0000256" key="2">
    <source>
        <dbReference type="SAM" id="SignalP"/>
    </source>
</evidence>
<evidence type="ECO:0000256" key="1">
    <source>
        <dbReference type="SAM" id="MobiDB-lite"/>
    </source>
</evidence>
<dbReference type="RefSeq" id="WP_240257201.1">
    <property type="nucleotide sequence ID" value="NZ_JAKTTI010000037.1"/>
</dbReference>
<evidence type="ECO:0000313" key="5">
    <source>
        <dbReference type="Proteomes" id="UP001431131"/>
    </source>
</evidence>
<feature type="signal peptide" evidence="2">
    <location>
        <begin position="1"/>
        <end position="23"/>
    </location>
</feature>
<feature type="compositionally biased region" description="Polar residues" evidence="1">
    <location>
        <begin position="107"/>
        <end position="123"/>
    </location>
</feature>
<dbReference type="SUPFAM" id="SSF55797">
    <property type="entry name" value="PR-1-like"/>
    <property type="match status" value="1"/>
</dbReference>
<feature type="compositionally biased region" description="Polar residues" evidence="1">
    <location>
        <begin position="70"/>
        <end position="86"/>
    </location>
</feature>
<dbReference type="Pfam" id="PF00188">
    <property type="entry name" value="CAP"/>
    <property type="match status" value="1"/>
</dbReference>
<accession>A0AAW5ECV4</accession>
<dbReference type="PANTHER" id="PTHR31157:SF1">
    <property type="entry name" value="SCP DOMAIN-CONTAINING PROTEIN"/>
    <property type="match status" value="1"/>
</dbReference>
<proteinExistence type="predicted"/>
<organism evidence="4 5">
    <name type="scientific">Fredinandcohnia quinoae</name>
    <dbReference type="NCBI Taxonomy" id="2918902"/>
    <lineage>
        <taxon>Bacteria</taxon>
        <taxon>Bacillati</taxon>
        <taxon>Bacillota</taxon>
        <taxon>Bacilli</taxon>
        <taxon>Bacillales</taxon>
        <taxon>Bacillaceae</taxon>
        <taxon>Fredinandcohnia</taxon>
    </lineage>
</organism>
<feature type="region of interest" description="Disordered" evidence="1">
    <location>
        <begin position="107"/>
        <end position="158"/>
    </location>
</feature>
<gene>
    <name evidence="4" type="ORF">MJG50_18255</name>
</gene>
<dbReference type="InterPro" id="IPR035940">
    <property type="entry name" value="CAP_sf"/>
</dbReference>
<dbReference type="Gene3D" id="3.40.33.10">
    <property type="entry name" value="CAP"/>
    <property type="match status" value="1"/>
</dbReference>
<dbReference type="PANTHER" id="PTHR31157">
    <property type="entry name" value="SCP DOMAIN-CONTAINING PROTEIN"/>
    <property type="match status" value="1"/>
</dbReference>
<dbReference type="PROSITE" id="PS51257">
    <property type="entry name" value="PROKAR_LIPOPROTEIN"/>
    <property type="match status" value="1"/>
</dbReference>
<feature type="region of interest" description="Disordered" evidence="1">
    <location>
        <begin position="30"/>
        <end position="89"/>
    </location>
</feature>
<evidence type="ECO:0000313" key="4">
    <source>
        <dbReference type="EMBL" id="MCH1627281.1"/>
    </source>
</evidence>
<comment type="caution">
    <text evidence="4">The sequence shown here is derived from an EMBL/GenBank/DDBJ whole genome shotgun (WGS) entry which is preliminary data.</text>
</comment>